<dbReference type="InterPro" id="IPR050297">
    <property type="entry name" value="LipidA_mod_glycosyltrf_83"/>
</dbReference>
<keyword evidence="2" id="KW-1003">Cell membrane</keyword>
<dbReference type="GO" id="GO:0016763">
    <property type="term" value="F:pentosyltransferase activity"/>
    <property type="evidence" value="ECO:0007669"/>
    <property type="project" value="TreeGrafter"/>
</dbReference>
<comment type="subcellular location">
    <subcellularLocation>
        <location evidence="1">Cell membrane</location>
        <topology evidence="1">Multi-pass membrane protein</topology>
    </subcellularLocation>
</comment>
<dbReference type="Proteomes" id="UP000230564">
    <property type="component" value="Unassembled WGS sequence"/>
</dbReference>
<keyword evidence="7 8" id="KW-0472">Membrane</keyword>
<feature type="transmembrane region" description="Helical" evidence="8">
    <location>
        <begin position="87"/>
        <end position="109"/>
    </location>
</feature>
<gene>
    <name evidence="10" type="ORF">COV55_00425</name>
</gene>
<feature type="transmembrane region" description="Helical" evidence="8">
    <location>
        <begin position="121"/>
        <end position="140"/>
    </location>
</feature>
<evidence type="ECO:0000256" key="3">
    <source>
        <dbReference type="ARBA" id="ARBA00022676"/>
    </source>
</evidence>
<dbReference type="PANTHER" id="PTHR33908:SF11">
    <property type="entry name" value="MEMBRANE PROTEIN"/>
    <property type="match status" value="1"/>
</dbReference>
<dbReference type="GO" id="GO:0005886">
    <property type="term" value="C:plasma membrane"/>
    <property type="evidence" value="ECO:0007669"/>
    <property type="project" value="UniProtKB-SubCell"/>
</dbReference>
<evidence type="ECO:0000313" key="11">
    <source>
        <dbReference type="Proteomes" id="UP000230564"/>
    </source>
</evidence>
<name>A0A2H0NE66_9BACT</name>
<keyword evidence="6 8" id="KW-1133">Transmembrane helix</keyword>
<feature type="transmembrane region" description="Helical" evidence="8">
    <location>
        <begin position="12"/>
        <end position="32"/>
    </location>
</feature>
<dbReference type="EMBL" id="PCWQ01000006">
    <property type="protein sequence ID" value="PIR07193.1"/>
    <property type="molecule type" value="Genomic_DNA"/>
</dbReference>
<keyword evidence="5 8" id="KW-0812">Transmembrane</keyword>
<dbReference type="InterPro" id="IPR038731">
    <property type="entry name" value="RgtA/B/C-like"/>
</dbReference>
<evidence type="ECO:0000256" key="5">
    <source>
        <dbReference type="ARBA" id="ARBA00022692"/>
    </source>
</evidence>
<accession>A0A2H0NE66</accession>
<dbReference type="AlphaFoldDB" id="A0A2H0NE66"/>
<comment type="caution">
    <text evidence="10">The sequence shown here is derived from an EMBL/GenBank/DDBJ whole genome shotgun (WGS) entry which is preliminary data.</text>
</comment>
<keyword evidence="3" id="KW-0328">Glycosyltransferase</keyword>
<evidence type="ECO:0000256" key="6">
    <source>
        <dbReference type="ARBA" id="ARBA00022989"/>
    </source>
</evidence>
<evidence type="ECO:0000313" key="10">
    <source>
        <dbReference type="EMBL" id="PIR07193.1"/>
    </source>
</evidence>
<evidence type="ECO:0000259" key="9">
    <source>
        <dbReference type="Pfam" id="PF13231"/>
    </source>
</evidence>
<keyword evidence="4" id="KW-0808">Transferase</keyword>
<feature type="domain" description="Glycosyltransferase RgtA/B/C/D-like" evidence="9">
    <location>
        <begin position="94"/>
        <end position="180"/>
    </location>
</feature>
<evidence type="ECO:0000256" key="2">
    <source>
        <dbReference type="ARBA" id="ARBA00022475"/>
    </source>
</evidence>
<dbReference type="GO" id="GO:0009103">
    <property type="term" value="P:lipopolysaccharide biosynthetic process"/>
    <property type="evidence" value="ECO:0007669"/>
    <property type="project" value="UniProtKB-ARBA"/>
</dbReference>
<proteinExistence type="predicted"/>
<organism evidence="10 11">
    <name type="scientific">Candidatus Komeilibacteria bacterium CG11_big_fil_rev_8_21_14_0_20_36_20</name>
    <dbReference type="NCBI Taxonomy" id="1974477"/>
    <lineage>
        <taxon>Bacteria</taxon>
        <taxon>Candidatus Komeiliibacteriota</taxon>
    </lineage>
</organism>
<evidence type="ECO:0000256" key="4">
    <source>
        <dbReference type="ARBA" id="ARBA00022679"/>
    </source>
</evidence>
<feature type="transmembrane region" description="Helical" evidence="8">
    <location>
        <begin position="146"/>
        <end position="163"/>
    </location>
</feature>
<evidence type="ECO:0000256" key="8">
    <source>
        <dbReference type="SAM" id="Phobius"/>
    </source>
</evidence>
<dbReference type="Pfam" id="PF13231">
    <property type="entry name" value="PMT_2"/>
    <property type="match status" value="1"/>
</dbReference>
<protein>
    <recommendedName>
        <fullName evidence="9">Glycosyltransferase RgtA/B/C/D-like domain-containing protein</fullName>
    </recommendedName>
</protein>
<evidence type="ECO:0000256" key="1">
    <source>
        <dbReference type="ARBA" id="ARBA00004651"/>
    </source>
</evidence>
<evidence type="ECO:0000256" key="7">
    <source>
        <dbReference type="ARBA" id="ARBA00023136"/>
    </source>
</evidence>
<reference evidence="10 11" key="1">
    <citation type="submission" date="2017-09" db="EMBL/GenBank/DDBJ databases">
        <title>Depth-based differentiation of microbial function through sediment-hosted aquifers and enrichment of novel symbionts in the deep terrestrial subsurface.</title>
        <authorList>
            <person name="Probst A.J."/>
            <person name="Ladd B."/>
            <person name="Jarett J.K."/>
            <person name="Geller-Mcgrath D.E."/>
            <person name="Sieber C.M."/>
            <person name="Emerson J.B."/>
            <person name="Anantharaman K."/>
            <person name="Thomas B.C."/>
            <person name="Malmstrom R."/>
            <person name="Stieglmeier M."/>
            <person name="Klingl A."/>
            <person name="Woyke T."/>
            <person name="Ryan C.M."/>
            <person name="Banfield J.F."/>
        </authorList>
    </citation>
    <scope>NUCLEOTIDE SEQUENCE [LARGE SCALE GENOMIC DNA]</scope>
    <source>
        <strain evidence="10">CG11_big_fil_rev_8_21_14_0_20_36_20</strain>
    </source>
</reference>
<dbReference type="PANTHER" id="PTHR33908">
    <property type="entry name" value="MANNOSYLTRANSFERASE YKCB-RELATED"/>
    <property type="match status" value="1"/>
</dbReference>
<sequence>MIYSVINKKIFYNPRTWVFLLFVLILFSRILFLGSSPWHDDAFNFINKALTLAVTGEYNNAHSTGYPLWVFLLAGAMKMGHIITGHWPIIFIPNLLSAILGSLLVFSIYNIAKKILDNSKLSLLAVVVVLSNPVIWRWSTVAMSDVFALLLALFSLNFFLDYYSHNKIKSLLFSGLFLYLSLIVRIV</sequence>